<evidence type="ECO:0000256" key="6">
    <source>
        <dbReference type="SAM" id="MobiDB-lite"/>
    </source>
</evidence>
<feature type="transmembrane region" description="Helical" evidence="7">
    <location>
        <begin position="467"/>
        <end position="488"/>
    </location>
</feature>
<name>A0A8E2F7M7_9PEZI</name>
<dbReference type="PROSITE" id="PS50850">
    <property type="entry name" value="MFS"/>
    <property type="match status" value="1"/>
</dbReference>
<feature type="transmembrane region" description="Helical" evidence="7">
    <location>
        <begin position="375"/>
        <end position="393"/>
    </location>
</feature>
<comment type="subcellular location">
    <subcellularLocation>
        <location evidence="1">Membrane</location>
        <topology evidence="1">Multi-pass membrane protein</topology>
    </subcellularLocation>
</comment>
<feature type="transmembrane region" description="Helical" evidence="7">
    <location>
        <begin position="201"/>
        <end position="221"/>
    </location>
</feature>
<feature type="transmembrane region" description="Helical" evidence="7">
    <location>
        <begin position="437"/>
        <end position="455"/>
    </location>
</feature>
<keyword evidence="5 7" id="KW-0472">Membrane</keyword>
<dbReference type="OrthoDB" id="2962993at2759"/>
<dbReference type="FunFam" id="1.20.1250.20:FF:000034">
    <property type="entry name" value="MFS general substrate transporter"/>
    <property type="match status" value="1"/>
</dbReference>
<gene>
    <name evidence="9" type="ORF">AOQ84DRAFT_286140</name>
</gene>
<evidence type="ECO:0000256" key="7">
    <source>
        <dbReference type="SAM" id="Phobius"/>
    </source>
</evidence>
<keyword evidence="10" id="KW-1185">Reference proteome</keyword>
<evidence type="ECO:0000256" key="1">
    <source>
        <dbReference type="ARBA" id="ARBA00004141"/>
    </source>
</evidence>
<dbReference type="InterPro" id="IPR020846">
    <property type="entry name" value="MFS_dom"/>
</dbReference>
<feature type="transmembrane region" description="Helical" evidence="7">
    <location>
        <begin position="316"/>
        <end position="336"/>
    </location>
</feature>
<keyword evidence="4 7" id="KW-1133">Transmembrane helix</keyword>
<dbReference type="PANTHER" id="PTHR43791:SF18">
    <property type="entry name" value="NICOTINIC ACID TRANSPORTER TNA1, PUTATIVE (AFU_ORTHOLOGUE AFUA_3G03820)-RELATED"/>
    <property type="match status" value="1"/>
</dbReference>
<feature type="transmembrane region" description="Helical" evidence="7">
    <location>
        <begin position="399"/>
        <end position="416"/>
    </location>
</feature>
<dbReference type="Gene3D" id="1.20.1250.20">
    <property type="entry name" value="MFS general substrate transporter like domains"/>
    <property type="match status" value="2"/>
</dbReference>
<dbReference type="AlphaFoldDB" id="A0A8E2F7M7"/>
<dbReference type="FunFam" id="1.20.1250.20:FF:000068">
    <property type="entry name" value="MFS general substrate transporter"/>
    <property type="match status" value="1"/>
</dbReference>
<organism evidence="9 10">
    <name type="scientific">Glonium stellatum</name>
    <dbReference type="NCBI Taxonomy" id="574774"/>
    <lineage>
        <taxon>Eukaryota</taxon>
        <taxon>Fungi</taxon>
        <taxon>Dikarya</taxon>
        <taxon>Ascomycota</taxon>
        <taxon>Pezizomycotina</taxon>
        <taxon>Dothideomycetes</taxon>
        <taxon>Pleosporomycetidae</taxon>
        <taxon>Gloniales</taxon>
        <taxon>Gloniaceae</taxon>
        <taxon>Glonium</taxon>
    </lineage>
</organism>
<dbReference type="Pfam" id="PF07690">
    <property type="entry name" value="MFS_1"/>
    <property type="match status" value="1"/>
</dbReference>
<evidence type="ECO:0000256" key="2">
    <source>
        <dbReference type="ARBA" id="ARBA00022448"/>
    </source>
</evidence>
<dbReference type="InterPro" id="IPR036259">
    <property type="entry name" value="MFS_trans_sf"/>
</dbReference>
<feature type="transmembrane region" description="Helical" evidence="7">
    <location>
        <begin position="110"/>
        <end position="133"/>
    </location>
</feature>
<feature type="transmembrane region" description="Helical" evidence="7">
    <location>
        <begin position="72"/>
        <end position="90"/>
    </location>
</feature>
<proteinExistence type="predicted"/>
<feature type="transmembrane region" description="Helical" evidence="7">
    <location>
        <begin position="166"/>
        <end position="189"/>
    </location>
</feature>
<protein>
    <submittedName>
        <fullName evidence="9">Major facilitator superfamily transporter</fullName>
    </submittedName>
</protein>
<dbReference type="SUPFAM" id="SSF103473">
    <property type="entry name" value="MFS general substrate transporter"/>
    <property type="match status" value="1"/>
</dbReference>
<keyword evidence="3 7" id="KW-0812">Transmembrane</keyword>
<dbReference type="CDD" id="cd17327">
    <property type="entry name" value="MFS_FEN2_like"/>
    <property type="match status" value="1"/>
</dbReference>
<evidence type="ECO:0000256" key="3">
    <source>
        <dbReference type="ARBA" id="ARBA00022692"/>
    </source>
</evidence>
<dbReference type="PANTHER" id="PTHR43791">
    <property type="entry name" value="PERMEASE-RELATED"/>
    <property type="match status" value="1"/>
</dbReference>
<evidence type="ECO:0000313" key="10">
    <source>
        <dbReference type="Proteomes" id="UP000250140"/>
    </source>
</evidence>
<feature type="domain" description="Major facilitator superfamily (MFS) profile" evidence="8">
    <location>
        <begin position="74"/>
        <end position="495"/>
    </location>
</feature>
<feature type="transmembrane region" description="Helical" evidence="7">
    <location>
        <begin position="140"/>
        <end position="160"/>
    </location>
</feature>
<feature type="transmembrane region" description="Helical" evidence="7">
    <location>
        <begin position="233"/>
        <end position="255"/>
    </location>
</feature>
<dbReference type="GO" id="GO:0022857">
    <property type="term" value="F:transmembrane transporter activity"/>
    <property type="evidence" value="ECO:0007669"/>
    <property type="project" value="InterPro"/>
</dbReference>
<sequence length="526" mass="58389">MEKAEVLKQDPDSPTGSLNKPLAARHEHTHSHSKLTKAEEIAQIDALAAAEGVTLASFKHLDEKKILRKMDLRLIPMLALLYLLSFLDRGNIGNAKIEGLTEDLHMTGPQYNWCLTVFFFTYSAFEVPSNLLLKKLRPSIWLPTIMVCWGTVMTLMGIVQSYHGLLIARIFLGVTEAGLFPGVAYYITMWYCRHEAQLRQALFFSAASIAGAFSGLLAYGIAHMDGVGGLAGWRWIFILEGILTVLVAILAYFILFDFPETASFLTPEERAFVVYRLKYQGQVQGHTAPQVAQDDQFRWKYVKSAFMDWQIWVNIWVYWGIVCPLYGISLFLPTIIKALGYQSSTAQLLTVPIYITAAVLAIGVAYLSDRKGKRSPFILVCLCIMAVGFIMCISSHKPGVIYAGVFIAACALYPAFPGNITWLSNNLAGSTKRATGQAIQIAIGNLAGAMASNFYRSKDAPHYILGHALELSFIGVGIIALIILVINYRRINAKRDRQMAGGMHNGYTPEEMSALGDRALTFRYIL</sequence>
<dbReference type="GO" id="GO:0016020">
    <property type="term" value="C:membrane"/>
    <property type="evidence" value="ECO:0007669"/>
    <property type="project" value="UniProtKB-SubCell"/>
</dbReference>
<dbReference type="Proteomes" id="UP000250140">
    <property type="component" value="Unassembled WGS sequence"/>
</dbReference>
<evidence type="ECO:0000259" key="8">
    <source>
        <dbReference type="PROSITE" id="PS50850"/>
    </source>
</evidence>
<feature type="region of interest" description="Disordered" evidence="6">
    <location>
        <begin position="1"/>
        <end position="35"/>
    </location>
</feature>
<keyword evidence="2" id="KW-0813">Transport</keyword>
<evidence type="ECO:0000256" key="4">
    <source>
        <dbReference type="ARBA" id="ARBA00022989"/>
    </source>
</evidence>
<dbReference type="EMBL" id="KV748953">
    <property type="protein sequence ID" value="OCL11961.1"/>
    <property type="molecule type" value="Genomic_DNA"/>
</dbReference>
<evidence type="ECO:0000313" key="9">
    <source>
        <dbReference type="EMBL" id="OCL11961.1"/>
    </source>
</evidence>
<evidence type="ECO:0000256" key="5">
    <source>
        <dbReference type="ARBA" id="ARBA00023136"/>
    </source>
</evidence>
<reference evidence="9 10" key="1">
    <citation type="journal article" date="2016" name="Nat. Commun.">
        <title>Ectomycorrhizal ecology is imprinted in the genome of the dominant symbiotic fungus Cenococcum geophilum.</title>
        <authorList>
            <consortium name="DOE Joint Genome Institute"/>
            <person name="Peter M."/>
            <person name="Kohler A."/>
            <person name="Ohm R.A."/>
            <person name="Kuo A."/>
            <person name="Krutzmann J."/>
            <person name="Morin E."/>
            <person name="Arend M."/>
            <person name="Barry K.W."/>
            <person name="Binder M."/>
            <person name="Choi C."/>
            <person name="Clum A."/>
            <person name="Copeland A."/>
            <person name="Grisel N."/>
            <person name="Haridas S."/>
            <person name="Kipfer T."/>
            <person name="LaButti K."/>
            <person name="Lindquist E."/>
            <person name="Lipzen A."/>
            <person name="Maire R."/>
            <person name="Meier B."/>
            <person name="Mihaltcheva S."/>
            <person name="Molinier V."/>
            <person name="Murat C."/>
            <person name="Poggeler S."/>
            <person name="Quandt C.A."/>
            <person name="Sperisen C."/>
            <person name="Tritt A."/>
            <person name="Tisserant E."/>
            <person name="Crous P.W."/>
            <person name="Henrissat B."/>
            <person name="Nehls U."/>
            <person name="Egli S."/>
            <person name="Spatafora J.W."/>
            <person name="Grigoriev I.V."/>
            <person name="Martin F.M."/>
        </authorList>
    </citation>
    <scope>NUCLEOTIDE SEQUENCE [LARGE SCALE GENOMIC DNA]</scope>
    <source>
        <strain evidence="9 10">CBS 207.34</strain>
    </source>
</reference>
<accession>A0A8E2F7M7</accession>
<dbReference type="InterPro" id="IPR011701">
    <property type="entry name" value="MFS"/>
</dbReference>
<feature type="transmembrane region" description="Helical" evidence="7">
    <location>
        <begin position="348"/>
        <end position="368"/>
    </location>
</feature>
<feature type="compositionally biased region" description="Basic and acidic residues" evidence="6">
    <location>
        <begin position="1"/>
        <end position="11"/>
    </location>
</feature>